<reference evidence="1" key="1">
    <citation type="submission" date="2021-06" db="EMBL/GenBank/DDBJ databases">
        <authorList>
            <person name="Kallberg Y."/>
            <person name="Tangrot J."/>
            <person name="Rosling A."/>
        </authorList>
    </citation>
    <scope>NUCLEOTIDE SEQUENCE</scope>
    <source>
        <strain evidence="1">CL551</strain>
    </source>
</reference>
<dbReference type="PANTHER" id="PTHR21446">
    <property type="entry name" value="DUF3504 DOMAIN-CONTAINING PROTEIN"/>
    <property type="match status" value="1"/>
</dbReference>
<dbReference type="InterPro" id="IPR013762">
    <property type="entry name" value="Integrase-like_cat_sf"/>
</dbReference>
<dbReference type="InterPro" id="IPR052787">
    <property type="entry name" value="MAVS"/>
</dbReference>
<dbReference type="Proteomes" id="UP000789342">
    <property type="component" value="Unassembled WGS sequence"/>
</dbReference>
<dbReference type="PANTHER" id="PTHR21446:SF12">
    <property type="entry name" value="POTASSIUM CHANNEL TETRAMERIZATION DOMAIN CONTAINING 1"/>
    <property type="match status" value="1"/>
</dbReference>
<dbReference type="AlphaFoldDB" id="A0A9N8WGW6"/>
<name>A0A9N8WGW6_9GLOM</name>
<dbReference type="GO" id="GO:0015074">
    <property type="term" value="P:DNA integration"/>
    <property type="evidence" value="ECO:0007669"/>
    <property type="project" value="InterPro"/>
</dbReference>
<dbReference type="GO" id="GO:0003677">
    <property type="term" value="F:DNA binding"/>
    <property type="evidence" value="ECO:0007669"/>
    <property type="project" value="InterPro"/>
</dbReference>
<comment type="caution">
    <text evidence="1">The sequence shown here is derived from an EMBL/GenBank/DDBJ whole genome shotgun (WGS) entry which is preliminary data.</text>
</comment>
<keyword evidence="2" id="KW-1185">Reference proteome</keyword>
<dbReference type="Gene3D" id="1.10.443.10">
    <property type="entry name" value="Intergrase catalytic core"/>
    <property type="match status" value="1"/>
</dbReference>
<dbReference type="GO" id="GO:0006310">
    <property type="term" value="P:DNA recombination"/>
    <property type="evidence" value="ECO:0007669"/>
    <property type="project" value="InterPro"/>
</dbReference>
<evidence type="ECO:0000313" key="1">
    <source>
        <dbReference type="EMBL" id="CAG8486855.1"/>
    </source>
</evidence>
<organism evidence="1 2">
    <name type="scientific">Acaulospora morrowiae</name>
    <dbReference type="NCBI Taxonomy" id="94023"/>
    <lineage>
        <taxon>Eukaryota</taxon>
        <taxon>Fungi</taxon>
        <taxon>Fungi incertae sedis</taxon>
        <taxon>Mucoromycota</taxon>
        <taxon>Glomeromycotina</taxon>
        <taxon>Glomeromycetes</taxon>
        <taxon>Diversisporales</taxon>
        <taxon>Acaulosporaceae</taxon>
        <taxon>Acaulospora</taxon>
    </lineage>
</organism>
<gene>
    <name evidence="1" type="ORF">AMORRO_LOCUS2586</name>
</gene>
<dbReference type="EMBL" id="CAJVPV010001115">
    <property type="protein sequence ID" value="CAG8486855.1"/>
    <property type="molecule type" value="Genomic_DNA"/>
</dbReference>
<proteinExistence type="predicted"/>
<dbReference type="OrthoDB" id="2449280at2759"/>
<feature type="non-terminal residue" evidence="1">
    <location>
        <position position="335"/>
    </location>
</feature>
<protein>
    <submittedName>
        <fullName evidence="1">18444_t:CDS:1</fullName>
    </submittedName>
</protein>
<evidence type="ECO:0000313" key="2">
    <source>
        <dbReference type="Proteomes" id="UP000789342"/>
    </source>
</evidence>
<sequence length="335" mass="38479">MPKVNKSLLNEPEDRISFFIDQATVKNTKRSTTNWIKKFAEHCEKYNLNGTIETISDASKLESNLIHFFSYTKRNYKEEYSVNLILSALAALQRYITEKSPLTGINIRDKKKFSTLNTLLNEKIKWLSAKGKGETKGSESLTINECLHILNHSCTSPNTPWGLFNWRKDGGYDILIYRSKTNQRGIDNLGQADRISIPNLDHINNIYNQYFAKQPENADPHFYLQAIDDNSKAKSIWYKTNHVGEKRLGTHLRYIVVASGIDISDRKITNQSGRKTTIQLLKSLGASDYECMTISRHKSQMGFQQYERPKNDIQINKLGDLSKKIMPNAICDNFQ</sequence>
<accession>A0A9N8WGW6</accession>